<feature type="binding site" evidence="7">
    <location>
        <position position="95"/>
    </location>
    <ligand>
        <name>substrate</name>
    </ligand>
</feature>
<evidence type="ECO:0000256" key="9">
    <source>
        <dbReference type="PIRSR" id="PIRSR000102-3"/>
    </source>
</evidence>
<organism evidence="13 14">
    <name type="scientific">Koribacter versatilis (strain Ellin345)</name>
    <dbReference type="NCBI Taxonomy" id="204669"/>
    <lineage>
        <taxon>Bacteria</taxon>
        <taxon>Pseudomonadati</taxon>
        <taxon>Acidobacteriota</taxon>
        <taxon>Terriglobia</taxon>
        <taxon>Terriglobales</taxon>
        <taxon>Candidatus Korobacteraceae</taxon>
        <taxon>Candidatus Korobacter</taxon>
    </lineage>
</organism>
<dbReference type="GO" id="GO:0004459">
    <property type="term" value="F:L-lactate dehydrogenase (NAD+) activity"/>
    <property type="evidence" value="ECO:0007669"/>
    <property type="project" value="UniProtKB-UniRule"/>
</dbReference>
<dbReference type="AlphaFoldDB" id="Q1IRL5"/>
<dbReference type="GO" id="GO:0006096">
    <property type="term" value="P:glycolytic process"/>
    <property type="evidence" value="ECO:0007669"/>
    <property type="project" value="UniProtKB-UniRule"/>
</dbReference>
<dbReference type="NCBIfam" id="NF004863">
    <property type="entry name" value="PRK06223.1"/>
    <property type="match status" value="1"/>
</dbReference>
<keyword evidence="5 7" id="KW-0520">NAD</keyword>
<feature type="binding site" evidence="7">
    <location>
        <begin position="155"/>
        <end position="158"/>
    </location>
    <ligand>
        <name>substrate</name>
    </ligand>
</feature>
<keyword evidence="10" id="KW-0472">Membrane</keyword>
<name>Q1IRL5_KORVE</name>
<dbReference type="EnsemblBacteria" id="ABF40485">
    <property type="protein sequence ID" value="ABF40485"/>
    <property type="gene ID" value="Acid345_1483"/>
</dbReference>
<evidence type="ECO:0000256" key="1">
    <source>
        <dbReference type="ARBA" id="ARBA00004843"/>
    </source>
</evidence>
<keyword evidence="7" id="KW-0963">Cytoplasm</keyword>
<dbReference type="InterPro" id="IPR022383">
    <property type="entry name" value="Lactate/malate_DH_C"/>
</dbReference>
<evidence type="ECO:0000256" key="7">
    <source>
        <dbReference type="HAMAP-Rule" id="MF_00488"/>
    </source>
</evidence>
<comment type="function">
    <text evidence="7">Catalyzes the conversion of lactate to pyruvate.</text>
</comment>
<comment type="activity regulation">
    <text evidence="7">Allosterically activated by fructose 1,6-bisphosphate (FBP).</text>
</comment>
<comment type="subunit">
    <text evidence="7">Homotetramer.</text>
</comment>
<dbReference type="NCBIfam" id="TIGR01771">
    <property type="entry name" value="L-LDH-NAD"/>
    <property type="match status" value="1"/>
</dbReference>
<dbReference type="SUPFAM" id="SSF56327">
    <property type="entry name" value="LDH C-terminal domain-like"/>
    <property type="match status" value="1"/>
</dbReference>
<dbReference type="NCBIfam" id="NF000824">
    <property type="entry name" value="PRK00066.1"/>
    <property type="match status" value="1"/>
</dbReference>
<evidence type="ECO:0000313" key="13">
    <source>
        <dbReference type="EMBL" id="ABF40485.1"/>
    </source>
</evidence>
<evidence type="ECO:0000313" key="14">
    <source>
        <dbReference type="Proteomes" id="UP000002432"/>
    </source>
</evidence>
<evidence type="ECO:0000259" key="11">
    <source>
        <dbReference type="Pfam" id="PF00056"/>
    </source>
</evidence>
<feature type="binding site" evidence="7">
    <location>
        <begin position="86"/>
        <end position="87"/>
    </location>
    <ligand>
        <name>NAD(+)</name>
        <dbReference type="ChEBI" id="CHEBI:57540"/>
    </ligand>
</feature>
<dbReference type="Gene3D" id="3.90.110.10">
    <property type="entry name" value="Lactate dehydrogenase/glycoside hydrolase, family 4, C-terminal"/>
    <property type="match status" value="1"/>
</dbReference>
<evidence type="ECO:0000256" key="3">
    <source>
        <dbReference type="ARBA" id="ARBA00012967"/>
    </source>
</evidence>
<comment type="similarity">
    <text evidence="2 7">Belongs to the LDH/MDH superfamily. LDH family.</text>
</comment>
<dbReference type="Proteomes" id="UP000002432">
    <property type="component" value="Chromosome"/>
</dbReference>
<gene>
    <name evidence="7" type="primary">ldh</name>
    <name evidence="13" type="ordered locus">Acid345_1483</name>
</gene>
<dbReference type="GO" id="GO:0006089">
    <property type="term" value="P:lactate metabolic process"/>
    <property type="evidence" value="ECO:0007669"/>
    <property type="project" value="TreeGrafter"/>
</dbReference>
<dbReference type="STRING" id="204669.Acid345_1483"/>
<evidence type="ECO:0000256" key="4">
    <source>
        <dbReference type="ARBA" id="ARBA00023002"/>
    </source>
</evidence>
<comment type="catalytic activity">
    <reaction evidence="6 7">
        <text>(S)-lactate + NAD(+) = pyruvate + NADH + H(+)</text>
        <dbReference type="Rhea" id="RHEA:23444"/>
        <dbReference type="ChEBI" id="CHEBI:15361"/>
        <dbReference type="ChEBI" id="CHEBI:15378"/>
        <dbReference type="ChEBI" id="CHEBI:16651"/>
        <dbReference type="ChEBI" id="CHEBI:57540"/>
        <dbReference type="ChEBI" id="CHEBI:57945"/>
        <dbReference type="EC" id="1.1.1.27"/>
    </reaction>
</comment>
<dbReference type="RefSeq" id="WP_011522287.1">
    <property type="nucleotide sequence ID" value="NC_008009.1"/>
</dbReference>
<evidence type="ECO:0000256" key="8">
    <source>
        <dbReference type="PIRSR" id="PIRSR000102-1"/>
    </source>
</evidence>
<comment type="pathway">
    <text evidence="1 7">Fermentation; pyruvate fermentation to lactate; (S)-lactate from pyruvate: step 1/1.</text>
</comment>
<evidence type="ECO:0000256" key="10">
    <source>
        <dbReference type="SAM" id="Phobius"/>
    </source>
</evidence>
<dbReference type="CDD" id="cd05292">
    <property type="entry name" value="LDH_2"/>
    <property type="match status" value="1"/>
</dbReference>
<feature type="domain" description="Lactate/malate dehydrogenase C-terminal" evidence="12">
    <location>
        <begin position="152"/>
        <end position="317"/>
    </location>
</feature>
<dbReference type="OrthoDB" id="9802969at2"/>
<accession>Q1IRL5</accession>
<dbReference type="PANTHER" id="PTHR43128">
    <property type="entry name" value="L-2-HYDROXYCARBOXYLATE DEHYDROGENASE (NAD(P)(+))"/>
    <property type="match status" value="1"/>
</dbReference>
<dbReference type="UniPathway" id="UPA00554">
    <property type="reaction ID" value="UER00611"/>
</dbReference>
<feature type="binding site" evidence="9">
    <location>
        <begin position="17"/>
        <end position="22"/>
    </location>
    <ligand>
        <name>NAD(+)</name>
        <dbReference type="ChEBI" id="CHEBI:57540"/>
    </ligand>
</feature>
<dbReference type="PRINTS" id="PR00086">
    <property type="entry name" value="LLDHDRGNASE"/>
</dbReference>
<keyword evidence="7" id="KW-0021">Allosteric enzyme</keyword>
<feature type="binding site" evidence="7">
    <location>
        <position position="21"/>
    </location>
    <ligand>
        <name>NAD(+)</name>
        <dbReference type="ChEBI" id="CHEBI:57540"/>
    </ligand>
</feature>
<proteinExistence type="inferred from homology"/>
<reference evidence="13 14" key="1">
    <citation type="journal article" date="2009" name="Appl. Environ. Microbiol.">
        <title>Three genomes from the phylum Acidobacteria provide insight into the lifestyles of these microorganisms in soils.</title>
        <authorList>
            <person name="Ward N.L."/>
            <person name="Challacombe J.F."/>
            <person name="Janssen P.H."/>
            <person name="Henrissat B."/>
            <person name="Coutinho P.M."/>
            <person name="Wu M."/>
            <person name="Xie G."/>
            <person name="Haft D.H."/>
            <person name="Sait M."/>
            <person name="Badger J."/>
            <person name="Barabote R.D."/>
            <person name="Bradley B."/>
            <person name="Brettin T.S."/>
            <person name="Brinkac L.M."/>
            <person name="Bruce D."/>
            <person name="Creasy T."/>
            <person name="Daugherty S.C."/>
            <person name="Davidsen T.M."/>
            <person name="DeBoy R.T."/>
            <person name="Detter J.C."/>
            <person name="Dodson R.J."/>
            <person name="Durkin A.S."/>
            <person name="Ganapathy A."/>
            <person name="Gwinn-Giglio M."/>
            <person name="Han C.S."/>
            <person name="Khouri H."/>
            <person name="Kiss H."/>
            <person name="Kothari S.P."/>
            <person name="Madupu R."/>
            <person name="Nelson K.E."/>
            <person name="Nelson W.C."/>
            <person name="Paulsen I."/>
            <person name="Penn K."/>
            <person name="Ren Q."/>
            <person name="Rosovitz M.J."/>
            <person name="Selengut J.D."/>
            <person name="Shrivastava S."/>
            <person name="Sullivan S.A."/>
            <person name="Tapia R."/>
            <person name="Thompson L.S."/>
            <person name="Watkins K.L."/>
            <person name="Yang Q."/>
            <person name="Yu C."/>
            <person name="Zafar N."/>
            <person name="Zhou L."/>
            <person name="Kuske C.R."/>
        </authorList>
    </citation>
    <scope>NUCLEOTIDE SEQUENCE [LARGE SCALE GENOMIC DNA]</scope>
    <source>
        <strain evidence="13 14">Ellin345</strain>
    </source>
</reference>
<protein>
    <recommendedName>
        <fullName evidence="3 7">L-lactate dehydrogenase</fullName>
        <shortName evidence="7">L-LDH</shortName>
        <ecNumber evidence="3 7">1.1.1.27</ecNumber>
    </recommendedName>
</protein>
<comment type="caution">
    <text evidence="7">Lacks conserved residue(s) required for the propagation of feature annotation.</text>
</comment>
<dbReference type="HOGENOM" id="CLU_045401_1_1_0"/>
<feature type="binding site" evidence="7 9">
    <location>
        <position position="42"/>
    </location>
    <ligand>
        <name>NAD(+)</name>
        <dbReference type="ChEBI" id="CHEBI:57540"/>
    </ligand>
</feature>
<dbReference type="InterPro" id="IPR011304">
    <property type="entry name" value="L-lactate_DH"/>
</dbReference>
<dbReference type="FunFam" id="3.40.50.720:FF:000018">
    <property type="entry name" value="Malate dehydrogenase"/>
    <property type="match status" value="1"/>
</dbReference>
<sequence length="321" mass="34791">MANSVASHTPLRIAVVGLGNVGASFAFALLQRRLAAEIVLIDANHKKAEGEAMDLNHAVPFGAATRIWAGEYADCRGAAVTVITAGAAQRPGETRLQLLDRNLAIFQQIVPEVVKHNPDGLLLIATNPVDIISYASYKISGLPAHRVLGSGTILDTARFRYLLGQHFSVDARSVHGLILGEHGDTEVPIWSLANIAGIRLREYCRLHSLPYDEHVFDTIFTDTRDAAYKIIERKGATYYAVAVGLMQIVESIVRDQKTVLTTSTLVEGAYGINDVYLSLPTIVGAKGVVQVLTPDLSEEELAKLQHSAEVLKGMIEGHLPR</sequence>
<feature type="binding site" evidence="9">
    <location>
        <position position="102"/>
    </location>
    <ligand>
        <name>NAD(+)</name>
        <dbReference type="ChEBI" id="CHEBI:57540"/>
    </ligand>
</feature>
<comment type="subcellular location">
    <subcellularLocation>
        <location evidence="7">Cytoplasm</location>
    </subcellularLocation>
</comment>
<evidence type="ECO:0000256" key="5">
    <source>
        <dbReference type="ARBA" id="ARBA00023027"/>
    </source>
</evidence>
<keyword evidence="10" id="KW-0812">Transmembrane</keyword>
<feature type="modified residue" description="Phosphotyrosine" evidence="7">
    <location>
        <position position="228"/>
    </location>
</feature>
<dbReference type="HAMAP" id="MF_00488">
    <property type="entry name" value="Lactate_dehydrog"/>
    <property type="match status" value="1"/>
</dbReference>
<dbReference type="InterPro" id="IPR036291">
    <property type="entry name" value="NAD(P)-bd_dom_sf"/>
</dbReference>
<dbReference type="Pfam" id="PF02866">
    <property type="entry name" value="Ldh_1_C"/>
    <property type="match status" value="1"/>
</dbReference>
<feature type="binding site" evidence="7">
    <location>
        <position position="237"/>
    </location>
    <ligand>
        <name>substrate</name>
    </ligand>
</feature>
<dbReference type="Pfam" id="PF00056">
    <property type="entry name" value="Ldh_1_N"/>
    <property type="match status" value="1"/>
</dbReference>
<evidence type="ECO:0000259" key="12">
    <source>
        <dbReference type="Pfam" id="PF02866"/>
    </source>
</evidence>
<feature type="binding site" evidence="7">
    <location>
        <begin position="125"/>
        <end position="127"/>
    </location>
    <ligand>
        <name>NAD(+)</name>
        <dbReference type="ChEBI" id="CHEBI:57540"/>
    </ligand>
</feature>
<feature type="binding site" evidence="7">
    <location>
        <position position="150"/>
    </location>
    <ligand>
        <name>NAD(+)</name>
        <dbReference type="ChEBI" id="CHEBI:57540"/>
    </ligand>
</feature>
<feature type="binding site" evidence="7">
    <location>
        <position position="175"/>
    </location>
    <ligand>
        <name>beta-D-fructose 1,6-bisphosphate</name>
        <dbReference type="ChEBI" id="CHEBI:32966"/>
        <note>allosteric activator</note>
    </ligand>
</feature>
<feature type="binding site" evidence="7">
    <location>
        <position position="47"/>
    </location>
    <ligand>
        <name>NAD(+)</name>
        <dbReference type="ChEBI" id="CHEBI:57540"/>
    </ligand>
</feature>
<feature type="binding site" evidence="7">
    <location>
        <position position="89"/>
    </location>
    <ligand>
        <name>substrate</name>
    </ligand>
</feature>
<feature type="domain" description="Lactate/malate dehydrogenase N-terminal" evidence="11">
    <location>
        <begin position="12"/>
        <end position="149"/>
    </location>
</feature>
<dbReference type="InterPro" id="IPR001557">
    <property type="entry name" value="L-lactate/malate_DH"/>
</dbReference>
<dbReference type="InterPro" id="IPR001236">
    <property type="entry name" value="Lactate/malate_DH_N"/>
</dbReference>
<dbReference type="Gene3D" id="3.40.50.720">
    <property type="entry name" value="NAD(P)-binding Rossmann-like Domain"/>
    <property type="match status" value="1"/>
</dbReference>
<keyword evidence="4 7" id="KW-0560">Oxidoreductase</keyword>
<feature type="active site" description="Proton acceptor" evidence="7 8">
    <location>
        <position position="182"/>
    </location>
</feature>
<keyword evidence="7" id="KW-0597">Phosphoprotein</keyword>
<keyword evidence="10" id="KW-1133">Transmembrane helix</keyword>
<dbReference type="EC" id="1.1.1.27" evidence="3 7"/>
<dbReference type="EMBL" id="CP000360">
    <property type="protein sequence ID" value="ABF40485.1"/>
    <property type="molecule type" value="Genomic_DNA"/>
</dbReference>
<feature type="binding site" evidence="7">
    <location>
        <position position="72"/>
    </location>
    <ligand>
        <name>NAD(+)</name>
        <dbReference type="ChEBI" id="CHEBI:57540"/>
    </ligand>
</feature>
<feature type="transmembrane region" description="Helical" evidence="10">
    <location>
        <begin position="12"/>
        <end position="30"/>
    </location>
</feature>
<feature type="binding site" evidence="7">
    <location>
        <begin position="127"/>
        <end position="130"/>
    </location>
    <ligand>
        <name>substrate</name>
    </ligand>
</feature>
<dbReference type="KEGG" id="aba:Acid345_1483"/>
<dbReference type="eggNOG" id="COG0039">
    <property type="taxonomic scope" value="Bacteria"/>
</dbReference>
<dbReference type="PANTHER" id="PTHR43128:SF16">
    <property type="entry name" value="L-LACTATE DEHYDROGENASE"/>
    <property type="match status" value="1"/>
</dbReference>
<keyword evidence="14" id="KW-1185">Reference proteome</keyword>
<dbReference type="InterPro" id="IPR018177">
    <property type="entry name" value="L-lactate_DH_AS"/>
</dbReference>
<dbReference type="SUPFAM" id="SSF51735">
    <property type="entry name" value="NAD(P)-binding Rossmann-fold domains"/>
    <property type="match status" value="1"/>
</dbReference>
<dbReference type="InterPro" id="IPR015955">
    <property type="entry name" value="Lactate_DH/Glyco_Ohase_4_C"/>
</dbReference>
<dbReference type="GO" id="GO:0005737">
    <property type="term" value="C:cytoplasm"/>
    <property type="evidence" value="ECO:0007669"/>
    <property type="project" value="UniProtKB-SubCell"/>
</dbReference>
<evidence type="ECO:0000256" key="2">
    <source>
        <dbReference type="ARBA" id="ARBA00006054"/>
    </source>
</evidence>
<dbReference type="PIRSF" id="PIRSF000102">
    <property type="entry name" value="Lac_mal_DH"/>
    <property type="match status" value="1"/>
</dbReference>
<dbReference type="PROSITE" id="PS00064">
    <property type="entry name" value="L_LDH"/>
    <property type="match status" value="1"/>
</dbReference>
<feature type="binding site" evidence="7">
    <location>
        <position position="160"/>
    </location>
    <ligand>
        <name>beta-D-fructose 1,6-bisphosphate</name>
        <dbReference type="ChEBI" id="CHEBI:32966"/>
        <note>allosteric activator</note>
    </ligand>
</feature>
<evidence type="ECO:0000256" key="6">
    <source>
        <dbReference type="ARBA" id="ARBA00049258"/>
    </source>
</evidence>